<feature type="binding site" evidence="2">
    <location>
        <position position="71"/>
    </location>
    <ligand>
        <name>Mg(2+)</name>
        <dbReference type="ChEBI" id="CHEBI:18420"/>
        <label>4</label>
    </ligand>
</feature>
<feature type="binding site" evidence="2">
    <location>
        <position position="43"/>
    </location>
    <ligand>
        <name>Mg(2+)</name>
        <dbReference type="ChEBI" id="CHEBI:18420"/>
        <label>2</label>
    </ligand>
</feature>
<dbReference type="RefSeq" id="WP_169066240.1">
    <property type="nucleotide sequence ID" value="NZ_SPMY01000022.1"/>
</dbReference>
<feature type="binding site" evidence="2">
    <location>
        <position position="43"/>
    </location>
    <ligand>
        <name>Mg(2+)</name>
        <dbReference type="ChEBI" id="CHEBI:18420"/>
        <label>1</label>
    </ligand>
</feature>
<dbReference type="PANTHER" id="PTHR30270:SF0">
    <property type="entry name" value="THIAMINE-MONOPHOSPHATE KINASE"/>
    <property type="match status" value="1"/>
</dbReference>
<dbReference type="GO" id="GO:0009030">
    <property type="term" value="F:thiamine-phosphate kinase activity"/>
    <property type="evidence" value="ECO:0007669"/>
    <property type="project" value="UniProtKB-EC"/>
</dbReference>
<comment type="caution">
    <text evidence="2">Lacks conserved residue(s) required for the propagation of feature annotation.</text>
</comment>
<dbReference type="Gene3D" id="3.90.650.10">
    <property type="entry name" value="PurM-like C-terminal domain"/>
    <property type="match status" value="1"/>
</dbReference>
<feature type="binding site" evidence="2">
    <location>
        <position position="118"/>
    </location>
    <ligand>
        <name>Mg(2+)</name>
        <dbReference type="ChEBI" id="CHEBI:18420"/>
        <label>1</label>
    </ligand>
</feature>
<feature type="binding site" evidence="2">
    <location>
        <position position="257"/>
    </location>
    <ligand>
        <name>substrate</name>
    </ligand>
</feature>
<dbReference type="HAMAP" id="MF_02128">
    <property type="entry name" value="TMP_kinase"/>
    <property type="match status" value="1"/>
</dbReference>
<dbReference type="InterPro" id="IPR036676">
    <property type="entry name" value="PurM-like_C_sf"/>
</dbReference>
<feature type="binding site" evidence="2">
    <location>
        <position position="26"/>
    </location>
    <ligand>
        <name>Mg(2+)</name>
        <dbReference type="ChEBI" id="CHEBI:18420"/>
        <label>3</label>
    </ligand>
</feature>
<comment type="similarity">
    <text evidence="2">Belongs to the thiamine-monophosphate kinase family.</text>
</comment>
<evidence type="ECO:0000259" key="3">
    <source>
        <dbReference type="Pfam" id="PF00586"/>
    </source>
</evidence>
<dbReference type="Gene3D" id="3.30.1330.10">
    <property type="entry name" value="PurM-like, N-terminal domain"/>
    <property type="match status" value="1"/>
</dbReference>
<proteinExistence type="inferred from homology"/>
<dbReference type="SUPFAM" id="SSF56042">
    <property type="entry name" value="PurM C-terminal domain-like"/>
    <property type="match status" value="1"/>
</dbReference>
<dbReference type="Pfam" id="PF02769">
    <property type="entry name" value="AIRS_C"/>
    <property type="match status" value="1"/>
</dbReference>
<feature type="binding site" evidence="2">
    <location>
        <position position="50"/>
    </location>
    <ligand>
        <name>substrate</name>
    </ligand>
</feature>
<dbReference type="EC" id="2.7.4.16" evidence="2"/>
<evidence type="ECO:0000259" key="4">
    <source>
        <dbReference type="Pfam" id="PF02769"/>
    </source>
</evidence>
<dbReference type="InterPro" id="IPR006283">
    <property type="entry name" value="ThiL-like"/>
</dbReference>
<feature type="binding site" evidence="2">
    <location>
        <position position="26"/>
    </location>
    <ligand>
        <name>Mg(2+)</name>
        <dbReference type="ChEBI" id="CHEBI:18420"/>
        <label>4</label>
    </ligand>
</feature>
<evidence type="ECO:0000256" key="2">
    <source>
        <dbReference type="HAMAP-Rule" id="MF_02128"/>
    </source>
</evidence>
<dbReference type="PIRSF" id="PIRSF005303">
    <property type="entry name" value="Thiam_monoph_kin"/>
    <property type="match status" value="1"/>
</dbReference>
<dbReference type="InterPro" id="IPR010918">
    <property type="entry name" value="PurM-like_C_dom"/>
</dbReference>
<keyword evidence="1 2" id="KW-0784">Thiamine biosynthesis</keyword>
<name>A0ABX1TU85_9PROT</name>
<comment type="miscellaneous">
    <text evidence="2">Reaction mechanism of ThiL seems to utilize a direct, inline transfer of the gamma-phosphate of ATP to TMP rather than a phosphorylated enzyme intermediate.</text>
</comment>
<feature type="binding site" evidence="2">
    <location>
        <position position="142"/>
    </location>
    <ligand>
        <name>ATP</name>
        <dbReference type="ChEBI" id="CHEBI:30616"/>
    </ligand>
</feature>
<dbReference type="InterPro" id="IPR016188">
    <property type="entry name" value="PurM-like_N"/>
</dbReference>
<evidence type="ECO:0000256" key="1">
    <source>
        <dbReference type="ARBA" id="ARBA00022977"/>
    </source>
</evidence>
<keyword evidence="2 5" id="KW-0418">Kinase</keyword>
<dbReference type="Proteomes" id="UP000749010">
    <property type="component" value="Unassembled WGS sequence"/>
</dbReference>
<feature type="domain" description="PurM-like C-terminal" evidence="4">
    <location>
        <begin position="147"/>
        <end position="296"/>
    </location>
</feature>
<keyword evidence="2" id="KW-0460">Magnesium</keyword>
<protein>
    <recommendedName>
        <fullName evidence="2">Thiamine-monophosphate kinase</fullName>
        <shortName evidence="2">TMP kinase</shortName>
        <shortName evidence="2">Thiamine-phosphate kinase</shortName>
        <ecNumber evidence="2">2.7.4.16</ecNumber>
    </recommendedName>
</protein>
<comment type="catalytic activity">
    <reaction evidence="2">
        <text>thiamine phosphate + ATP = thiamine diphosphate + ADP</text>
        <dbReference type="Rhea" id="RHEA:15913"/>
        <dbReference type="ChEBI" id="CHEBI:30616"/>
        <dbReference type="ChEBI" id="CHEBI:37575"/>
        <dbReference type="ChEBI" id="CHEBI:58937"/>
        <dbReference type="ChEBI" id="CHEBI:456216"/>
        <dbReference type="EC" id="2.7.4.16"/>
    </reaction>
</comment>
<dbReference type="Pfam" id="PF00586">
    <property type="entry name" value="AIRS"/>
    <property type="match status" value="1"/>
</dbReference>
<comment type="pathway">
    <text evidence="2">Cofactor biosynthesis; thiamine diphosphate biosynthesis; thiamine diphosphate from thiamine phosphate: step 1/1.</text>
</comment>
<feature type="binding site" evidence="2">
    <location>
        <position position="42"/>
    </location>
    <ligand>
        <name>Mg(2+)</name>
        <dbReference type="ChEBI" id="CHEBI:18420"/>
        <label>1</label>
    </ligand>
</feature>
<accession>A0ABX1TU85</accession>
<feature type="binding site" evidence="2">
    <location>
        <position position="71"/>
    </location>
    <ligand>
        <name>Mg(2+)</name>
        <dbReference type="ChEBI" id="CHEBI:18420"/>
        <label>2</label>
    </ligand>
</feature>
<keyword evidence="2" id="KW-0547">Nucleotide-binding</keyword>
<dbReference type="InterPro" id="IPR036921">
    <property type="entry name" value="PurM-like_N_sf"/>
</dbReference>
<feature type="binding site" evidence="2">
    <location>
        <position position="41"/>
    </location>
    <ligand>
        <name>Mg(2+)</name>
        <dbReference type="ChEBI" id="CHEBI:18420"/>
        <label>4</label>
    </ligand>
</feature>
<dbReference type="SUPFAM" id="SSF55326">
    <property type="entry name" value="PurM N-terminal domain-like"/>
    <property type="match status" value="1"/>
</dbReference>
<sequence length="319" mass="33966">MPSEFELIRTYFSRPTPQAVLGPGDDCALLVPSAGCELAISTDMLVAGRHFLPDTDPRQLGWKALAVNLSDLAAMGAKPRWALLAGSLPEACAEWLASFSEGVFACASRYGVDLVGGDTTRGPLNLCFTVLGELPAGEALRRDRALPGDDLWVSGWPGLAALGLAHLQGRTELAEGLAKRCLAALQQPWPRVELGLELRSRRLANAAIDVSDGLLADLGHILERSAVAAEVQVGQLPSRPAGADPAFARQCQLAGGDDYELVFSAAPARRRELAALAAELDLPLWRFGRIVAAADRRLTLLDEDGQELAVDGQGFDHFA</sequence>
<feature type="binding site" evidence="2">
    <location>
        <position position="212"/>
    </location>
    <ligand>
        <name>Mg(2+)</name>
        <dbReference type="ChEBI" id="CHEBI:18420"/>
        <label>5</label>
    </ligand>
</feature>
<evidence type="ECO:0000313" key="6">
    <source>
        <dbReference type="Proteomes" id="UP000749010"/>
    </source>
</evidence>
<feature type="binding site" evidence="2">
    <location>
        <position position="71"/>
    </location>
    <ligand>
        <name>Mg(2+)</name>
        <dbReference type="ChEBI" id="CHEBI:18420"/>
        <label>3</label>
    </ligand>
</feature>
<feature type="binding site" evidence="2">
    <location>
        <position position="315"/>
    </location>
    <ligand>
        <name>substrate</name>
    </ligand>
</feature>
<feature type="binding site" evidence="2">
    <location>
        <position position="209"/>
    </location>
    <ligand>
        <name>Mg(2+)</name>
        <dbReference type="ChEBI" id="CHEBI:18420"/>
        <label>3</label>
    </ligand>
</feature>
<dbReference type="CDD" id="cd02194">
    <property type="entry name" value="ThiL"/>
    <property type="match status" value="1"/>
</dbReference>
<feature type="domain" description="PurM-like N-terminal" evidence="3">
    <location>
        <begin position="24"/>
        <end position="133"/>
    </location>
</feature>
<keyword evidence="2" id="KW-0067">ATP-binding</keyword>
<dbReference type="EMBL" id="SPMY01000022">
    <property type="protein sequence ID" value="NMQ27780.1"/>
    <property type="molecule type" value="Genomic_DNA"/>
</dbReference>
<dbReference type="NCBIfam" id="TIGR01379">
    <property type="entry name" value="thiL"/>
    <property type="match status" value="1"/>
</dbReference>
<keyword evidence="2 5" id="KW-0808">Transferase</keyword>
<comment type="function">
    <text evidence="2">Catalyzes the ATP-dependent phosphorylation of thiamine-monophosphate (TMP) to form thiamine-pyrophosphate (TPP), the active form of vitamin B1.</text>
</comment>
<feature type="binding site" evidence="2">
    <location>
        <begin position="117"/>
        <end position="118"/>
    </location>
    <ligand>
        <name>ATP</name>
        <dbReference type="ChEBI" id="CHEBI:30616"/>
    </ligand>
</feature>
<comment type="caution">
    <text evidence="5">The sequence shown here is derived from an EMBL/GenBank/DDBJ whole genome shotgun (WGS) entry which is preliminary data.</text>
</comment>
<keyword evidence="2" id="KW-0479">Metal-binding</keyword>
<keyword evidence="6" id="KW-1185">Reference proteome</keyword>
<organism evidence="5 6">
    <name type="scientific">Candidatus Accumulibacter phosphatis</name>
    <dbReference type="NCBI Taxonomy" id="327160"/>
    <lineage>
        <taxon>Bacteria</taxon>
        <taxon>Pseudomonadati</taxon>
        <taxon>Pseudomonadota</taxon>
        <taxon>Betaproteobacteria</taxon>
        <taxon>Candidatus Accumulibacter</taxon>
    </lineage>
</organism>
<reference evidence="5 6" key="1">
    <citation type="submission" date="2019-03" db="EMBL/GenBank/DDBJ databases">
        <title>Metabolic reconstructions from genomes of highly enriched 'Candidatus Accumulibacter' and 'Candidatus Competibacter' bioreactor populations.</title>
        <authorList>
            <person name="Annavajhala M.K."/>
            <person name="Welles L."/>
            <person name="Abbas B."/>
            <person name="Sorokin D."/>
            <person name="Park H."/>
            <person name="Van Loosdrecht M."/>
            <person name="Chandran K."/>
        </authorList>
    </citation>
    <scope>NUCLEOTIDE SEQUENCE [LARGE SCALE GENOMIC DNA]</scope>
    <source>
        <strain evidence="5 6">SBR_S</strain>
    </source>
</reference>
<feature type="binding site" evidence="2">
    <location>
        <position position="211"/>
    </location>
    <ligand>
        <name>ATP</name>
        <dbReference type="ChEBI" id="CHEBI:30616"/>
    </ligand>
</feature>
<gene>
    <name evidence="2 5" type="primary">thiL</name>
    <name evidence="5" type="ORF">E4Q23_08430</name>
</gene>
<evidence type="ECO:0000313" key="5">
    <source>
        <dbReference type="EMBL" id="NMQ27780.1"/>
    </source>
</evidence>
<dbReference type="PANTHER" id="PTHR30270">
    <property type="entry name" value="THIAMINE-MONOPHOSPHATE KINASE"/>
    <property type="match status" value="1"/>
</dbReference>